<name>A0ABQ3GLL3_9MICC</name>
<evidence type="ECO:0000256" key="1">
    <source>
        <dbReference type="ARBA" id="ARBA00022729"/>
    </source>
</evidence>
<comment type="caution">
    <text evidence="4">The sequence shown here is derived from an EMBL/GenBank/DDBJ whole genome shotgun (WGS) entry which is preliminary data.</text>
</comment>
<keyword evidence="5" id="KW-1185">Reference proteome</keyword>
<evidence type="ECO:0000256" key="2">
    <source>
        <dbReference type="SAM" id="MobiDB-lite"/>
    </source>
</evidence>
<dbReference type="SUPFAM" id="SSF51261">
    <property type="entry name" value="Duplicated hybrid motif"/>
    <property type="match status" value="1"/>
</dbReference>
<dbReference type="PANTHER" id="PTHR21666:SF289">
    <property type="entry name" value="L-ALA--D-GLU ENDOPEPTIDASE"/>
    <property type="match status" value="1"/>
</dbReference>
<dbReference type="CDD" id="cd12797">
    <property type="entry name" value="M23_peptidase"/>
    <property type="match status" value="1"/>
</dbReference>
<feature type="compositionally biased region" description="Basic and acidic residues" evidence="2">
    <location>
        <begin position="1"/>
        <end position="12"/>
    </location>
</feature>
<dbReference type="Proteomes" id="UP000642819">
    <property type="component" value="Unassembled WGS sequence"/>
</dbReference>
<dbReference type="InterPro" id="IPR016047">
    <property type="entry name" value="M23ase_b-sheet_dom"/>
</dbReference>
<dbReference type="InterPro" id="IPR011055">
    <property type="entry name" value="Dup_hybrid_motif"/>
</dbReference>
<dbReference type="InterPro" id="IPR050570">
    <property type="entry name" value="Cell_wall_metabolism_enzyme"/>
</dbReference>
<protein>
    <recommendedName>
        <fullName evidence="3">M23ase beta-sheet core domain-containing protein</fullName>
    </recommendedName>
</protein>
<dbReference type="Pfam" id="PF01551">
    <property type="entry name" value="Peptidase_M23"/>
    <property type="match status" value="1"/>
</dbReference>
<proteinExistence type="predicted"/>
<accession>A0ABQ3GLL3</accession>
<dbReference type="PANTHER" id="PTHR21666">
    <property type="entry name" value="PEPTIDASE-RELATED"/>
    <property type="match status" value="1"/>
</dbReference>
<feature type="region of interest" description="Disordered" evidence="2">
    <location>
        <begin position="1"/>
        <end position="46"/>
    </location>
</feature>
<sequence>MSHGRDAARDDDAGAEAPLRRPRGAERRRLQADTGEQERVAPADPAYVGHRYKSGLRYTGVEASQLDELAARAAEAEPEAAAPVVDLEERRQAPSPSRMRVAASHKIAAAAAVSGLALTAAWPQVGDPGQEARAKAEVQATVEDVVVAESDDFDIELASVKSSFTEEDHLDQVMTAASGDVTKVETAGVLAQPLDTVRITSRFGYRANPWGGAGMVSHIGQDYGIACGTPVKAAAAGTVVQAGYAGHSGNRVRVDHGNGLETTYNHNTSLKVSVGQTVERGDVVSLAGTTGNSTGCHLHFEVLVDGTAVDPAGWL</sequence>
<feature type="domain" description="M23ase beta-sheet core" evidence="3">
    <location>
        <begin position="218"/>
        <end position="311"/>
    </location>
</feature>
<feature type="compositionally biased region" description="Basic and acidic residues" evidence="2">
    <location>
        <begin position="23"/>
        <end position="41"/>
    </location>
</feature>
<evidence type="ECO:0000313" key="5">
    <source>
        <dbReference type="Proteomes" id="UP000642819"/>
    </source>
</evidence>
<keyword evidence="1" id="KW-0732">Signal</keyword>
<evidence type="ECO:0000259" key="3">
    <source>
        <dbReference type="Pfam" id="PF01551"/>
    </source>
</evidence>
<organism evidence="4 5">
    <name type="scientific">Zhihengliuella salsuginis</name>
    <dbReference type="NCBI Taxonomy" id="578222"/>
    <lineage>
        <taxon>Bacteria</taxon>
        <taxon>Bacillati</taxon>
        <taxon>Actinomycetota</taxon>
        <taxon>Actinomycetes</taxon>
        <taxon>Micrococcales</taxon>
        <taxon>Micrococcaceae</taxon>
        <taxon>Zhihengliuella</taxon>
    </lineage>
</organism>
<evidence type="ECO:0000313" key="4">
    <source>
        <dbReference type="EMBL" id="GHD10542.1"/>
    </source>
</evidence>
<reference evidence="5" key="1">
    <citation type="journal article" date="2019" name="Int. J. Syst. Evol. Microbiol.">
        <title>The Global Catalogue of Microorganisms (GCM) 10K type strain sequencing project: providing services to taxonomists for standard genome sequencing and annotation.</title>
        <authorList>
            <consortium name="The Broad Institute Genomics Platform"/>
            <consortium name="The Broad Institute Genome Sequencing Center for Infectious Disease"/>
            <person name="Wu L."/>
            <person name="Ma J."/>
        </authorList>
    </citation>
    <scope>NUCLEOTIDE SEQUENCE [LARGE SCALE GENOMIC DNA]</scope>
    <source>
        <strain evidence="5">KCTC 19466</strain>
    </source>
</reference>
<dbReference type="EMBL" id="BMXK01000010">
    <property type="protein sequence ID" value="GHD10542.1"/>
    <property type="molecule type" value="Genomic_DNA"/>
</dbReference>
<dbReference type="Gene3D" id="2.70.70.10">
    <property type="entry name" value="Glucose Permease (Domain IIA)"/>
    <property type="match status" value="1"/>
</dbReference>
<gene>
    <name evidence="4" type="ORF">GCM10008096_24200</name>
</gene>